<feature type="compositionally biased region" description="Polar residues" evidence="2">
    <location>
        <begin position="425"/>
        <end position="442"/>
    </location>
</feature>
<evidence type="ECO:0000256" key="1">
    <source>
        <dbReference type="SAM" id="Coils"/>
    </source>
</evidence>
<reference evidence="3" key="1">
    <citation type="submission" date="2021-05" db="EMBL/GenBank/DDBJ databases">
        <authorList>
            <person name="Alioto T."/>
            <person name="Alioto T."/>
            <person name="Gomez Garrido J."/>
        </authorList>
    </citation>
    <scope>NUCLEOTIDE SEQUENCE</scope>
</reference>
<evidence type="ECO:0000256" key="2">
    <source>
        <dbReference type="SAM" id="MobiDB-lite"/>
    </source>
</evidence>
<feature type="compositionally biased region" description="Polar residues" evidence="2">
    <location>
        <begin position="373"/>
        <end position="383"/>
    </location>
</feature>
<evidence type="ECO:0000313" key="3">
    <source>
        <dbReference type="EMBL" id="CAG6641719.1"/>
    </source>
</evidence>
<dbReference type="EMBL" id="HBUF01118819">
    <property type="protein sequence ID" value="CAG6641719.1"/>
    <property type="molecule type" value="Transcribed_RNA"/>
</dbReference>
<accession>A0A8D8W1S4</accession>
<feature type="region of interest" description="Disordered" evidence="2">
    <location>
        <begin position="86"/>
        <end position="107"/>
    </location>
</feature>
<dbReference type="CDD" id="cd00229">
    <property type="entry name" value="SGNH_hydrolase"/>
    <property type="match status" value="1"/>
</dbReference>
<proteinExistence type="predicted"/>
<dbReference type="Gene3D" id="3.40.50.1110">
    <property type="entry name" value="SGNH hydrolase"/>
    <property type="match status" value="1"/>
</dbReference>
<feature type="region of interest" description="Disordered" evidence="2">
    <location>
        <begin position="373"/>
        <end position="397"/>
    </location>
</feature>
<dbReference type="AlphaFoldDB" id="A0A8D8W1S4"/>
<feature type="compositionally biased region" description="Polar residues" evidence="2">
    <location>
        <begin position="93"/>
        <end position="107"/>
    </location>
</feature>
<protein>
    <submittedName>
        <fullName evidence="3">Uncharacterized protein</fullName>
    </submittedName>
</protein>
<feature type="coiled-coil region" evidence="1">
    <location>
        <begin position="115"/>
        <end position="142"/>
    </location>
</feature>
<dbReference type="InterPro" id="IPR036514">
    <property type="entry name" value="SGNH_hydro_sf"/>
</dbReference>
<sequence length="450" mass="50553">MSNKNLPVDSSLNSNQNSDIVTPSPNQNDSHAAYFTTMNQMNEFESPDSMNRAQHNSSSVSSTFSQDIRQLHCNVRKKISFVSPKGESGDMCVQSQGSSKLGHHNTSVLSLPDDNSYKTNELQLLREKIKQLEALNSALMDKVSELSSGISQRNTSEHPVQSISSSISFQRIHIYCDSMGRDIANLLRKMLPASCRIYSSLKPGALFRNVIKSIPKLCHDFTHQDVIIIIGGTNDMPSLCVSDATNTYGLCSKYFDLSSLNNLFPKTNVIVHNIPYRYDKLSHLSTNIYETNQNLKYKSHKNNFHLFESNTCMTRSHFTKHGLHYNKSGKKHVSAELIKYLTKLSTVKLSKHNTPKHNTPPHVESTITPKQVTPSALNDSNLPSYAKPRVNNRGNRRATTPVVNFSSEYNMLLRSKSKHLDVVKRTSNQTSNATKSKTSNFQIVKRSKIT</sequence>
<feature type="region of interest" description="Disordered" evidence="2">
    <location>
        <begin position="1"/>
        <end position="31"/>
    </location>
</feature>
<dbReference type="SUPFAM" id="SSF52266">
    <property type="entry name" value="SGNH hydrolase"/>
    <property type="match status" value="1"/>
</dbReference>
<organism evidence="3">
    <name type="scientific">Cacopsylla melanoneura</name>
    <dbReference type="NCBI Taxonomy" id="428564"/>
    <lineage>
        <taxon>Eukaryota</taxon>
        <taxon>Metazoa</taxon>
        <taxon>Ecdysozoa</taxon>
        <taxon>Arthropoda</taxon>
        <taxon>Hexapoda</taxon>
        <taxon>Insecta</taxon>
        <taxon>Pterygota</taxon>
        <taxon>Neoptera</taxon>
        <taxon>Paraneoptera</taxon>
        <taxon>Hemiptera</taxon>
        <taxon>Sternorrhyncha</taxon>
        <taxon>Psylloidea</taxon>
        <taxon>Psyllidae</taxon>
        <taxon>Psyllinae</taxon>
        <taxon>Cacopsylla</taxon>
    </lineage>
</organism>
<feature type="region of interest" description="Disordered" evidence="2">
    <location>
        <begin position="425"/>
        <end position="450"/>
    </location>
</feature>
<keyword evidence="1" id="KW-0175">Coiled coil</keyword>
<name>A0A8D8W1S4_9HEMI</name>